<proteinExistence type="predicted"/>
<reference evidence="1" key="1">
    <citation type="submission" date="2021-03" db="EMBL/GenBank/DDBJ databases">
        <authorList>
            <consortium name="Genoscope - CEA"/>
            <person name="William W."/>
        </authorList>
    </citation>
    <scope>NUCLEOTIDE SEQUENCE</scope>
    <source>
        <strain evidence="1">Doubled-haploid Pahang</strain>
    </source>
</reference>
<gene>
    <name evidence="1" type="ORF">GSMUA_120120.1</name>
</gene>
<keyword evidence="3" id="KW-1185">Reference proteome</keyword>
<name>A0A804IPW8_MUSAM</name>
<accession>A0A804IPW8</accession>
<dbReference type="Proteomes" id="UP000012960">
    <property type="component" value="Unplaced"/>
</dbReference>
<dbReference type="EnsemblPlants" id="Ma04_t14980.1">
    <property type="protein sequence ID" value="Ma04_p14980.1"/>
    <property type="gene ID" value="Ma04_g14980"/>
</dbReference>
<reference evidence="2" key="2">
    <citation type="submission" date="2021-05" db="UniProtKB">
        <authorList>
            <consortium name="EnsemblPlants"/>
        </authorList>
    </citation>
    <scope>IDENTIFICATION</scope>
    <source>
        <strain evidence="2">subsp. malaccensis</strain>
    </source>
</reference>
<sequence>MKRGVVVVVVVLSCFTSFPLFGLSDSAISLVSRSSSLLAAYHCLQLSSIFNRIARFHTNII</sequence>
<evidence type="ECO:0000313" key="2">
    <source>
        <dbReference type="EnsemblPlants" id="Ma04_p14980.1"/>
    </source>
</evidence>
<organism evidence="2 3">
    <name type="scientific">Musa acuminata subsp. malaccensis</name>
    <name type="common">Wild banana</name>
    <name type="synonym">Musa malaccensis</name>
    <dbReference type="NCBI Taxonomy" id="214687"/>
    <lineage>
        <taxon>Eukaryota</taxon>
        <taxon>Viridiplantae</taxon>
        <taxon>Streptophyta</taxon>
        <taxon>Embryophyta</taxon>
        <taxon>Tracheophyta</taxon>
        <taxon>Spermatophyta</taxon>
        <taxon>Magnoliopsida</taxon>
        <taxon>Liliopsida</taxon>
        <taxon>Zingiberales</taxon>
        <taxon>Musaceae</taxon>
        <taxon>Musa</taxon>
    </lineage>
</organism>
<dbReference type="AlphaFoldDB" id="A0A804IPW8"/>
<evidence type="ECO:0000313" key="1">
    <source>
        <dbReference type="EMBL" id="CAG1842217.1"/>
    </source>
</evidence>
<dbReference type="InParanoid" id="A0A804IPW8"/>
<dbReference type="EMBL" id="HG996469">
    <property type="protein sequence ID" value="CAG1842217.1"/>
    <property type="molecule type" value="Genomic_DNA"/>
</dbReference>
<evidence type="ECO:0000313" key="3">
    <source>
        <dbReference type="Proteomes" id="UP000012960"/>
    </source>
</evidence>
<dbReference type="Gramene" id="Ma04_t14980.1">
    <property type="protein sequence ID" value="Ma04_p14980.1"/>
    <property type="gene ID" value="Ma04_g14980"/>
</dbReference>
<protein>
    <submittedName>
        <fullName evidence="1">(wild Malaysian banana) hypothetical protein</fullName>
    </submittedName>
</protein>